<keyword evidence="5" id="KW-0411">Iron-sulfur</keyword>
<dbReference type="InterPro" id="IPR004017">
    <property type="entry name" value="Cys_rich_dom"/>
</dbReference>
<proteinExistence type="predicted"/>
<dbReference type="Proteomes" id="UP000424673">
    <property type="component" value="Chromosome"/>
</dbReference>
<evidence type="ECO:0000313" key="7">
    <source>
        <dbReference type="EMBL" id="QGM95379.1"/>
    </source>
</evidence>
<feature type="domain" description="Cysteine-rich" evidence="6">
    <location>
        <begin position="333"/>
        <end position="413"/>
    </location>
</feature>
<evidence type="ECO:0000256" key="4">
    <source>
        <dbReference type="ARBA" id="ARBA00023004"/>
    </source>
</evidence>
<gene>
    <name evidence="7" type="ORF">F7D13_15795</name>
</gene>
<organism evidence="7 8">
    <name type="scientific">Methylocystis rosea</name>
    <dbReference type="NCBI Taxonomy" id="173366"/>
    <lineage>
        <taxon>Bacteria</taxon>
        <taxon>Pseudomonadati</taxon>
        <taxon>Pseudomonadota</taxon>
        <taxon>Alphaproteobacteria</taxon>
        <taxon>Hyphomicrobiales</taxon>
        <taxon>Methylocystaceae</taxon>
        <taxon>Methylocystis</taxon>
    </lineage>
</organism>
<dbReference type="EMBL" id="CP044328">
    <property type="protein sequence ID" value="QGM95379.1"/>
    <property type="molecule type" value="Genomic_DNA"/>
</dbReference>
<dbReference type="PANTHER" id="PTHR32479:SF19">
    <property type="entry name" value="ANAEROBIC GLYCEROL-3-PHOSPHATE DEHYDROGENASE SUBUNIT C"/>
    <property type="match status" value="1"/>
</dbReference>
<keyword evidence="8" id="KW-1185">Reference proteome</keyword>
<feature type="domain" description="Cysteine-rich" evidence="6">
    <location>
        <begin position="203"/>
        <end position="286"/>
    </location>
</feature>
<evidence type="ECO:0000256" key="2">
    <source>
        <dbReference type="ARBA" id="ARBA00022723"/>
    </source>
</evidence>
<evidence type="ECO:0000313" key="8">
    <source>
        <dbReference type="Proteomes" id="UP000424673"/>
    </source>
</evidence>
<evidence type="ECO:0000256" key="3">
    <source>
        <dbReference type="ARBA" id="ARBA00022737"/>
    </source>
</evidence>
<sequence length="448" mass="49117">MREGSLEAPIRHPLDWRSDDFYDDAKLDAEMRRVFDICHTCRRCFNLCDSFPRLFDLIDESKSGELDTVASADFKKVVDACTLCDMCFMSKCPYVPPHEFNIDFPHLILRYRAVEAKKNGVPAVDRALADTDRYGNWATLISGAANWATRRDNAMMRGLEEKVAGVDRNAELPKYASKTLEAQAASHPPMRDESAPAKARKAVLYATCYGDYNDTSIGMSALAVLARNGVETKVVHPACCGMPKLEQGMLDDVAKAARKVAAAFAPYIDEGYDIVAPVPSCALMLKFEWPLILPEDESVKRLAKATFDLSEYVVDIARKEGLAEGMTPLNGGVAFHVSCHSRAQNIGQKGAELLALIPEADVAVVERCSGHGGAWGYKKGNFETAMKVGKPAARQLQNADKKHVVSECPLAGLHIEQEIETLGGETPKPERVGHPIVLMARAYGLSNP</sequence>
<evidence type="ECO:0000259" key="6">
    <source>
        <dbReference type="Pfam" id="PF02754"/>
    </source>
</evidence>
<evidence type="ECO:0000256" key="1">
    <source>
        <dbReference type="ARBA" id="ARBA00022485"/>
    </source>
</evidence>
<dbReference type="Pfam" id="PF02754">
    <property type="entry name" value="CCG"/>
    <property type="match status" value="2"/>
</dbReference>
<dbReference type="PANTHER" id="PTHR32479">
    <property type="entry name" value="GLYCOLATE OXIDASE IRON-SULFUR SUBUNIT"/>
    <property type="match status" value="1"/>
</dbReference>
<evidence type="ECO:0000256" key="5">
    <source>
        <dbReference type="ARBA" id="ARBA00023014"/>
    </source>
</evidence>
<keyword evidence="2" id="KW-0479">Metal-binding</keyword>
<reference evidence="7 8" key="2">
    <citation type="journal article" date="2021" name="AMB Express">
        <title>Isolation and characterisation of Methylocystis spp. for poly-3-hydroxybutyrate production using waste methane feedstocks.</title>
        <authorList>
            <person name="Rumah B.L."/>
            <person name="Stead C.E."/>
            <person name="Claxton Stevens B.H."/>
            <person name="Minton N.P."/>
            <person name="Grosse-Honebrink A."/>
            <person name="Zhang Y."/>
        </authorList>
    </citation>
    <scope>NUCLEOTIDE SEQUENCE [LARGE SCALE GENOMIC DNA]</scope>
    <source>
        <strain evidence="7 8">BRCS1</strain>
    </source>
</reference>
<name>A0ABX6ELZ6_9HYPH</name>
<keyword evidence="3" id="KW-0677">Repeat</keyword>
<accession>A0ABX6ELZ6</accession>
<keyword evidence="1" id="KW-0004">4Fe-4S</keyword>
<reference evidence="8" key="1">
    <citation type="submission" date="2019-09" db="EMBL/GenBank/DDBJ databases">
        <title>Isolation and complete genome sequencing of Methylocystis species.</title>
        <authorList>
            <person name="Rumah B.L."/>
            <person name="Stead C.E."/>
            <person name="Stevens B.C."/>
            <person name="Minton N.P."/>
            <person name="Grosse-Honebrink A."/>
            <person name="Zhang Y."/>
        </authorList>
    </citation>
    <scope>NUCLEOTIDE SEQUENCE [LARGE SCALE GENOMIC DNA]</scope>
    <source>
        <strain evidence="8">BRCS1</strain>
    </source>
</reference>
<keyword evidence="4" id="KW-0408">Iron</keyword>
<dbReference type="RefSeq" id="WP_154453613.1">
    <property type="nucleotide sequence ID" value="NZ_CP044328.1"/>
</dbReference>
<protein>
    <submittedName>
        <fullName evidence="7">Glycerol-3-phosphate dehydrogenase</fullName>
    </submittedName>
</protein>